<gene>
    <name evidence="6" type="ORF">AX018_10642</name>
</gene>
<name>A0A328YV04_9BURK</name>
<keyword evidence="4" id="KW-0804">Transcription</keyword>
<dbReference type="Gene3D" id="1.10.10.10">
    <property type="entry name" value="Winged helix-like DNA-binding domain superfamily/Winged helix DNA-binding domain"/>
    <property type="match status" value="1"/>
</dbReference>
<sequence>MLQFRLRQMEVFRAVMLTGSVKGAASLLCMSQPAVSRIVSHTEHTIGLVLFERTKGRLVPTPEAKALVKEVESFYQHAIQVNEFAESLRTGSAGTLNICASHCLSRGLVSRAIARFLEKYPKVRVQLRASLLADMPDEVLSSRADMAVSVLPLDHAHLDVLRFTEGRMVCVVPRGHPLAMAQEVHFSDIARYPTITHHPSIPFGQLVSAAFERAHVHLDSRIDIYHTDVACSLVRAGAGIAIVDEFTVEGLDWGDDIQTIPLAEDILLTPAVLRSMLSTSRPHAEEFVQALIEQARLDRQTGIVAAS</sequence>
<dbReference type="InterPro" id="IPR036388">
    <property type="entry name" value="WH-like_DNA-bd_sf"/>
</dbReference>
<dbReference type="Pfam" id="PF03466">
    <property type="entry name" value="LysR_substrate"/>
    <property type="match status" value="1"/>
</dbReference>
<dbReference type="CDD" id="cd08415">
    <property type="entry name" value="PBP2_LysR_opines_like"/>
    <property type="match status" value="1"/>
</dbReference>
<dbReference type="GO" id="GO:0010628">
    <property type="term" value="P:positive regulation of gene expression"/>
    <property type="evidence" value="ECO:0007669"/>
    <property type="project" value="TreeGrafter"/>
</dbReference>
<comment type="caution">
    <text evidence="6">The sequence shown here is derived from an EMBL/GenBank/DDBJ whole genome shotgun (WGS) entry which is preliminary data.</text>
</comment>
<proteinExistence type="inferred from homology"/>
<dbReference type="GO" id="GO:0043565">
    <property type="term" value="F:sequence-specific DNA binding"/>
    <property type="evidence" value="ECO:0007669"/>
    <property type="project" value="TreeGrafter"/>
</dbReference>
<organism evidence="6 7">
    <name type="scientific">Paracidovorax anthurii</name>
    <dbReference type="NCBI Taxonomy" id="78229"/>
    <lineage>
        <taxon>Bacteria</taxon>
        <taxon>Pseudomonadati</taxon>
        <taxon>Pseudomonadota</taxon>
        <taxon>Betaproteobacteria</taxon>
        <taxon>Burkholderiales</taxon>
        <taxon>Comamonadaceae</taxon>
        <taxon>Paracidovorax</taxon>
    </lineage>
</organism>
<dbReference type="InterPro" id="IPR036390">
    <property type="entry name" value="WH_DNA-bd_sf"/>
</dbReference>
<dbReference type="PROSITE" id="PS50931">
    <property type="entry name" value="HTH_LYSR"/>
    <property type="match status" value="1"/>
</dbReference>
<evidence type="ECO:0000313" key="6">
    <source>
        <dbReference type="EMBL" id="RAR74367.1"/>
    </source>
</evidence>
<evidence type="ECO:0000256" key="4">
    <source>
        <dbReference type="ARBA" id="ARBA00023163"/>
    </source>
</evidence>
<dbReference type="RefSeq" id="WP_245951773.1">
    <property type="nucleotide sequence ID" value="NZ_CBCSGC010000080.1"/>
</dbReference>
<evidence type="ECO:0000256" key="3">
    <source>
        <dbReference type="ARBA" id="ARBA00023125"/>
    </source>
</evidence>
<keyword evidence="3 6" id="KW-0238">DNA-binding</keyword>
<dbReference type="Proteomes" id="UP000248856">
    <property type="component" value="Unassembled WGS sequence"/>
</dbReference>
<evidence type="ECO:0000313" key="7">
    <source>
        <dbReference type="Proteomes" id="UP000248856"/>
    </source>
</evidence>
<dbReference type="PANTHER" id="PTHR30427:SF1">
    <property type="entry name" value="TRANSCRIPTIONAL ACTIVATOR PROTEIN LYSR"/>
    <property type="match status" value="1"/>
</dbReference>
<accession>A0A328YV04</accession>
<keyword evidence="7" id="KW-1185">Reference proteome</keyword>
<evidence type="ECO:0000256" key="2">
    <source>
        <dbReference type="ARBA" id="ARBA00023015"/>
    </source>
</evidence>
<evidence type="ECO:0000256" key="1">
    <source>
        <dbReference type="ARBA" id="ARBA00009437"/>
    </source>
</evidence>
<reference evidence="6 7" key="1">
    <citation type="submission" date="2018-06" db="EMBL/GenBank/DDBJ databases">
        <title>Genomic Encyclopedia of Archaeal and Bacterial Type Strains, Phase II (KMG-II): from individual species to whole genera.</title>
        <authorList>
            <person name="Goeker M."/>
        </authorList>
    </citation>
    <scope>NUCLEOTIDE SEQUENCE [LARGE SCALE GENOMIC DNA]</scope>
    <source>
        <strain evidence="6 7">CFPB 3232</strain>
    </source>
</reference>
<dbReference type="SUPFAM" id="SSF46785">
    <property type="entry name" value="Winged helix' DNA-binding domain"/>
    <property type="match status" value="1"/>
</dbReference>
<evidence type="ECO:0000259" key="5">
    <source>
        <dbReference type="PROSITE" id="PS50931"/>
    </source>
</evidence>
<dbReference type="SUPFAM" id="SSF53850">
    <property type="entry name" value="Periplasmic binding protein-like II"/>
    <property type="match status" value="1"/>
</dbReference>
<dbReference type="InterPro" id="IPR037424">
    <property type="entry name" value="NocR_PBP2"/>
</dbReference>
<dbReference type="PANTHER" id="PTHR30427">
    <property type="entry name" value="TRANSCRIPTIONAL ACTIVATOR PROTEIN LYSR"/>
    <property type="match status" value="1"/>
</dbReference>
<dbReference type="Gene3D" id="3.40.190.290">
    <property type="match status" value="1"/>
</dbReference>
<dbReference type="InterPro" id="IPR005119">
    <property type="entry name" value="LysR_subst-bd"/>
</dbReference>
<dbReference type="InterPro" id="IPR000847">
    <property type="entry name" value="LysR_HTH_N"/>
</dbReference>
<dbReference type="GO" id="GO:0003700">
    <property type="term" value="F:DNA-binding transcription factor activity"/>
    <property type="evidence" value="ECO:0007669"/>
    <property type="project" value="InterPro"/>
</dbReference>
<feature type="domain" description="HTH lysR-type" evidence="5">
    <location>
        <begin position="4"/>
        <end position="61"/>
    </location>
</feature>
<dbReference type="EMBL" id="QLTA01000064">
    <property type="protein sequence ID" value="RAR74367.1"/>
    <property type="molecule type" value="Genomic_DNA"/>
</dbReference>
<protein>
    <submittedName>
        <fullName evidence="6">DNA-binding transcriptional LysR family regulator</fullName>
    </submittedName>
</protein>
<comment type="similarity">
    <text evidence="1">Belongs to the LysR transcriptional regulatory family.</text>
</comment>
<keyword evidence="2" id="KW-0805">Transcription regulation</keyword>
<dbReference type="AlphaFoldDB" id="A0A328YV04"/>
<dbReference type="Pfam" id="PF00126">
    <property type="entry name" value="HTH_1"/>
    <property type="match status" value="1"/>
</dbReference>